<evidence type="ECO:0000313" key="2">
    <source>
        <dbReference type="EMBL" id="KIJ27434.1"/>
    </source>
</evidence>
<protein>
    <recommendedName>
        <fullName evidence="4">Tetraspanin</fullName>
    </recommendedName>
</protein>
<sequence>MKKVVAFWAFFDVCLLAASIITIIFSILWRMSDDVLRHLFITNAYLTAGLAIGVMFVVTFIVSVGAIVQPNHVTLPLAILNWFILADMTAVVTVGTMIWWKTLEERKNFGEAFNNSLPAVRLDIQNQFSCCGWYFSNETGNIVNDGFCAVIKNQTGCVNSVSSAGDTTLNDVFTSIYGFVAVLMGLFIGTLCVIKTRSEIERFRKIDAKRGGRGFV</sequence>
<feature type="transmembrane region" description="Helical" evidence="1">
    <location>
        <begin position="44"/>
        <end position="68"/>
    </location>
</feature>
<dbReference type="HOGENOM" id="CLU_066479_1_0_1"/>
<evidence type="ECO:0008006" key="4">
    <source>
        <dbReference type="Google" id="ProtNLM"/>
    </source>
</evidence>
<gene>
    <name evidence="2" type="ORF">M422DRAFT_191078</name>
</gene>
<feature type="transmembrane region" description="Helical" evidence="1">
    <location>
        <begin position="176"/>
        <end position="194"/>
    </location>
</feature>
<feature type="transmembrane region" description="Helical" evidence="1">
    <location>
        <begin position="80"/>
        <end position="100"/>
    </location>
</feature>
<evidence type="ECO:0000256" key="1">
    <source>
        <dbReference type="SAM" id="Phobius"/>
    </source>
</evidence>
<dbReference type="OrthoDB" id="2279611at2759"/>
<keyword evidence="1" id="KW-0812">Transmembrane</keyword>
<accession>A0A0C9U0E3</accession>
<feature type="transmembrane region" description="Helical" evidence="1">
    <location>
        <begin position="7"/>
        <end position="29"/>
    </location>
</feature>
<dbReference type="AlphaFoldDB" id="A0A0C9U0E3"/>
<reference evidence="2 3" key="1">
    <citation type="submission" date="2014-06" db="EMBL/GenBank/DDBJ databases">
        <title>Evolutionary Origins and Diversification of the Mycorrhizal Mutualists.</title>
        <authorList>
            <consortium name="DOE Joint Genome Institute"/>
            <consortium name="Mycorrhizal Genomics Consortium"/>
            <person name="Kohler A."/>
            <person name="Kuo A."/>
            <person name="Nagy L.G."/>
            <person name="Floudas D."/>
            <person name="Copeland A."/>
            <person name="Barry K.W."/>
            <person name="Cichocki N."/>
            <person name="Veneault-Fourrey C."/>
            <person name="LaButti K."/>
            <person name="Lindquist E.A."/>
            <person name="Lipzen A."/>
            <person name="Lundell T."/>
            <person name="Morin E."/>
            <person name="Murat C."/>
            <person name="Riley R."/>
            <person name="Ohm R."/>
            <person name="Sun H."/>
            <person name="Tunlid A."/>
            <person name="Henrissat B."/>
            <person name="Grigoriev I.V."/>
            <person name="Hibbett D.S."/>
            <person name="Martin F."/>
        </authorList>
    </citation>
    <scope>NUCLEOTIDE SEQUENCE [LARGE SCALE GENOMIC DNA]</scope>
    <source>
        <strain evidence="2 3">SS14</strain>
    </source>
</reference>
<proteinExistence type="predicted"/>
<dbReference type="EMBL" id="KN837336">
    <property type="protein sequence ID" value="KIJ27434.1"/>
    <property type="molecule type" value="Genomic_DNA"/>
</dbReference>
<keyword evidence="1" id="KW-0472">Membrane</keyword>
<keyword evidence="1" id="KW-1133">Transmembrane helix</keyword>
<evidence type="ECO:0000313" key="3">
    <source>
        <dbReference type="Proteomes" id="UP000054279"/>
    </source>
</evidence>
<name>A0A0C9U0E3_SPHS4</name>
<organism evidence="2 3">
    <name type="scientific">Sphaerobolus stellatus (strain SS14)</name>
    <dbReference type="NCBI Taxonomy" id="990650"/>
    <lineage>
        <taxon>Eukaryota</taxon>
        <taxon>Fungi</taxon>
        <taxon>Dikarya</taxon>
        <taxon>Basidiomycota</taxon>
        <taxon>Agaricomycotina</taxon>
        <taxon>Agaricomycetes</taxon>
        <taxon>Phallomycetidae</taxon>
        <taxon>Geastrales</taxon>
        <taxon>Sphaerobolaceae</taxon>
        <taxon>Sphaerobolus</taxon>
    </lineage>
</organism>
<keyword evidence="3" id="KW-1185">Reference proteome</keyword>
<dbReference type="Proteomes" id="UP000054279">
    <property type="component" value="Unassembled WGS sequence"/>
</dbReference>